<proteinExistence type="predicted"/>
<sequence length="519" mass="59244">MFILWVSNTQTRYNYISMHWFDLNLGQYDLAERWVGLDYKKLFLDPLLADITYAHEASHGVMALQSDFGQATNVIFKLQDSFTKIQSDEVDLILKSLFQSQDKVQEGFATFMEISRLRALTTKQNALAWAQQNLPPAYKQYLAPLLFGFELSKGYREFFTAKVSWLAMETGIRKALYEQDLLSDTSKLATYLSDEDNNPNVRLLKICDTLRIKSWLVTKDNPTLAKECGVKYHEPATKAEVAEFLSYTTGFTDNPQHFSPEQIGDTPQGADAFIQVSKNMIVANLNLKLAETAKVMFNLNYFLNIASNIEIIFINPHDKDWKHRDLIKLVSGEEPEVAIGGFTTDDQKYLTVTSREKASEVINNDLRHATLFVKWGGYNLSKNQLIWSETVRPPDLVVYNTIDQLQDRIKQILATVPDIKFQHLHLGASEGHPFQSLLLKIGDLSPLHIVNCFGNKGISETIGLMSGKTRVITHDGLKTQKQHINNLMCLWMGMPWKVDWVETMINGKKIVFREERNSA</sequence>
<dbReference type="AlphaFoldDB" id="A0A0G1DN02"/>
<evidence type="ECO:0000313" key="2">
    <source>
        <dbReference type="Proteomes" id="UP000034090"/>
    </source>
</evidence>
<gene>
    <name evidence="1" type="ORF">UV74_C0001G0062</name>
</gene>
<protein>
    <submittedName>
        <fullName evidence="1">Uncharacterized protein</fullName>
    </submittedName>
</protein>
<name>A0A0G1DN02_9BACT</name>
<evidence type="ECO:0000313" key="1">
    <source>
        <dbReference type="EMBL" id="KKS98952.1"/>
    </source>
</evidence>
<dbReference type="Proteomes" id="UP000034090">
    <property type="component" value="Unassembled WGS sequence"/>
</dbReference>
<organism evidence="1 2">
    <name type="scientific">Candidatus Woesebacteria bacterium GW2011_GWB1_43_14</name>
    <dbReference type="NCBI Taxonomy" id="1618578"/>
    <lineage>
        <taxon>Bacteria</taxon>
        <taxon>Candidatus Woeseibacteriota</taxon>
    </lineage>
</organism>
<comment type="caution">
    <text evidence="1">The sequence shown here is derived from an EMBL/GenBank/DDBJ whole genome shotgun (WGS) entry which is preliminary data.</text>
</comment>
<accession>A0A0G1DN02</accession>
<reference evidence="1 2" key="1">
    <citation type="journal article" date="2015" name="Nature">
        <title>rRNA introns, odd ribosomes, and small enigmatic genomes across a large radiation of phyla.</title>
        <authorList>
            <person name="Brown C.T."/>
            <person name="Hug L.A."/>
            <person name="Thomas B.C."/>
            <person name="Sharon I."/>
            <person name="Castelle C.J."/>
            <person name="Singh A."/>
            <person name="Wilkins M.J."/>
            <person name="Williams K.H."/>
            <person name="Banfield J.F."/>
        </authorList>
    </citation>
    <scope>NUCLEOTIDE SEQUENCE [LARGE SCALE GENOMIC DNA]</scope>
</reference>
<dbReference type="EMBL" id="LCFQ01000001">
    <property type="protein sequence ID" value="KKS98952.1"/>
    <property type="molecule type" value="Genomic_DNA"/>
</dbReference>